<evidence type="ECO:0000256" key="10">
    <source>
        <dbReference type="ARBA" id="ARBA00022843"/>
    </source>
</evidence>
<feature type="domain" description="E3 ubiquitin ligase SopA-like central" evidence="16">
    <location>
        <begin position="147"/>
        <end position="274"/>
    </location>
</feature>
<dbReference type="Gene3D" id="2.160.20.80">
    <property type="entry name" value="E3 ubiquitin-protein ligase SopA"/>
    <property type="match status" value="1"/>
</dbReference>
<evidence type="ECO:0000313" key="17">
    <source>
        <dbReference type="EMBL" id="CBA71594.1"/>
    </source>
</evidence>
<evidence type="ECO:0000256" key="4">
    <source>
        <dbReference type="ARBA" id="ARBA00006549"/>
    </source>
</evidence>
<comment type="subcellular location">
    <subcellularLocation>
        <location evidence="2">Host cell</location>
    </subcellularLocation>
    <subcellularLocation>
        <location evidence="3">Secreted</location>
    </subcellularLocation>
</comment>
<reference evidence="19" key="3">
    <citation type="submission" date="2023-04" db="EMBL/GenBank/DDBJ databases">
        <title>Genome dynamics across the evolutionary transition to endosymbiosis.</title>
        <authorList>
            <person name="Siozios S."/>
            <person name="Nadal-Jimenez P."/>
            <person name="Azagi T."/>
            <person name="Sprong H."/>
            <person name="Frost C.L."/>
            <person name="Parratt S.R."/>
            <person name="Taylor G."/>
            <person name="Brettell L."/>
            <person name="Lew K.C."/>
            <person name="Croft L."/>
            <person name="King K.C."/>
            <person name="Brockhurst M.A."/>
            <person name="Hypsa V."/>
            <person name="Novakova E."/>
            <person name="Darby A.C."/>
            <person name="Hurst G.D.D."/>
        </authorList>
    </citation>
    <scope>NUCLEOTIDE SEQUENCE</scope>
    <source>
        <strain evidence="19">ANv_CAN</strain>
    </source>
</reference>
<comment type="catalytic activity">
    <reaction evidence="1">
        <text>S-ubiquitinyl-[E2 ubiquitin-conjugating enzyme]-L-cysteine + [acceptor protein]-L-lysine = [E2 ubiquitin-conjugating enzyme]-L-cysteine + N(6)-ubiquitinyl-[acceptor protein]-L-lysine.</text>
        <dbReference type="EC" id="2.3.2.26"/>
    </reaction>
</comment>
<keyword evidence="11" id="KW-0843">Virulence</keyword>
<name>D2TW63_9GAMM</name>
<reference evidence="17" key="1">
    <citation type="journal article" date="2010" name="Insect Mol. Biol.">
        <title>The draft genome sequence of Arsenophonus nasoniae, son-killer bacterium of Nasonia vitripennis, reveals genes associated with virulence and symbiosis.</title>
        <authorList>
            <person name="Wilkes T."/>
            <person name="Darby A.C."/>
            <person name="Choi J."/>
            <person name="Colborne J.K."/>
            <person name="Werren J.H."/>
            <person name="Hurst G.D.D."/>
        </authorList>
    </citation>
    <scope>NUCLEOTIDE SEQUENCE</scope>
</reference>
<dbReference type="GO" id="GO:0016567">
    <property type="term" value="P:protein ubiquitination"/>
    <property type="evidence" value="ECO:0007669"/>
    <property type="project" value="InterPro"/>
</dbReference>
<dbReference type="InterPro" id="IPR025726">
    <property type="entry name" value="SopA-like_central"/>
</dbReference>
<dbReference type="InterPro" id="IPR038270">
    <property type="entry name" value="SopA-like_catalytic_sf"/>
</dbReference>
<dbReference type="AlphaFoldDB" id="D2TW63"/>
<proteinExistence type="inferred from homology"/>
<evidence type="ECO:0000313" key="18">
    <source>
        <dbReference type="EMBL" id="QBY44954.1"/>
    </source>
</evidence>
<dbReference type="Proteomes" id="UP001177592">
    <property type="component" value="Chromosome"/>
</dbReference>
<dbReference type="EMBL" id="CP123523">
    <property type="protein sequence ID" value="WGM05187.1"/>
    <property type="molecule type" value="Genomic_DNA"/>
</dbReference>
<gene>
    <name evidence="18" type="primary">sopA_7</name>
    <name evidence="17" type="ORF">ARN_02810</name>
    <name evidence="18" type="ORF">ArsFIN_35410</name>
    <name evidence="19" type="ORF">QE258_16815</name>
</gene>
<evidence type="ECO:0000256" key="3">
    <source>
        <dbReference type="ARBA" id="ARBA00004613"/>
    </source>
</evidence>
<dbReference type="EMBL" id="CP038613">
    <property type="protein sequence ID" value="QBY44954.1"/>
    <property type="molecule type" value="Genomic_DNA"/>
</dbReference>
<dbReference type="GO" id="GO:0005576">
    <property type="term" value="C:extracellular region"/>
    <property type="evidence" value="ECO:0007669"/>
    <property type="project" value="UniProtKB-SubCell"/>
</dbReference>
<keyword evidence="7" id="KW-0964">Secreted</keyword>
<sequence>MEANLSRVSLVHTNLAEANLNKAVLDTVNLEWGFLDRANLTDASLKNINLKYAKLREADLTGVTMENVILINTDFTKANLSHANLKQVSILGANFSGANLDNTVDTFTLNLPKWNEANLDHDLNHFNNSRNSILTAIDSIDNQYSALKTKLALQLIDSLDRPAINLTHVRLPLLDILAKEPFVKNQVINQFVNKLMRNFLENNALQLLSKLETNPQITHTFIKYFDQQPELMVSAEFNSAFIQTILAARIKGTEGVKTAAQQLYQKYLDLPAIQQQLQHAEIEGIFGDYAGHADWADNQATNYLLLSPTKPGRVLLVAENDLYQMLHPNDETKWNNIFLFQDGKNLSPAEYNLQQCYMQEFPLFASPFSYNLHQYLFDNLIESLDLGSRLKPLFLNAQKSNTFAIKLVDDVDHQELSTIFSRVLDFEQGHILKNENYNQIINLYNLTSSSNRKKAEHLFSLSTVFTRYSSSAIFGIEEDSPVMLRYYAYALLEKAHKLDPSLIGQNTFNDWKNRLLGQNGAFTCSALLADEMTVYANQRCKPILQKIIPPAWR</sequence>
<evidence type="ECO:0000256" key="11">
    <source>
        <dbReference type="ARBA" id="ARBA00023026"/>
    </source>
</evidence>
<dbReference type="Gene3D" id="3.40.1850.10">
    <property type="entry name" value="HECT-like ubiquitin ligase"/>
    <property type="match status" value="1"/>
</dbReference>
<keyword evidence="10" id="KW-0832">Ubl conjugation</keyword>
<dbReference type="GeneID" id="96878460"/>
<dbReference type="Pfam" id="PF13981">
    <property type="entry name" value="SopA"/>
    <property type="match status" value="1"/>
</dbReference>
<evidence type="ECO:0000256" key="2">
    <source>
        <dbReference type="ARBA" id="ARBA00004340"/>
    </source>
</evidence>
<dbReference type="GO" id="GO:0043657">
    <property type="term" value="C:host cell"/>
    <property type="evidence" value="ECO:0007669"/>
    <property type="project" value="UniProtKB-SubCell"/>
</dbReference>
<evidence type="ECO:0000256" key="7">
    <source>
        <dbReference type="ARBA" id="ARBA00022525"/>
    </source>
</evidence>
<evidence type="ECO:0000256" key="9">
    <source>
        <dbReference type="ARBA" id="ARBA00022786"/>
    </source>
</evidence>
<evidence type="ECO:0000256" key="8">
    <source>
        <dbReference type="ARBA" id="ARBA00022679"/>
    </source>
</evidence>
<organism evidence="17">
    <name type="scientific">Arsenophonus nasoniae</name>
    <name type="common">son-killer infecting Nasonia vitripennis</name>
    <dbReference type="NCBI Taxonomy" id="638"/>
    <lineage>
        <taxon>Bacteria</taxon>
        <taxon>Pseudomonadati</taxon>
        <taxon>Pseudomonadota</taxon>
        <taxon>Gammaproteobacteria</taxon>
        <taxon>Enterobacterales</taxon>
        <taxon>Morganellaceae</taxon>
        <taxon>Arsenophonus</taxon>
    </lineage>
</organism>
<dbReference type="Pfam" id="PF00805">
    <property type="entry name" value="Pentapeptide"/>
    <property type="match status" value="2"/>
</dbReference>
<protein>
    <recommendedName>
        <fullName evidence="6">E3 ubiquitin-protein ligase SopA</fullName>
        <ecNumber evidence="5">2.3.2.26</ecNumber>
    </recommendedName>
    <alternativeName>
        <fullName evidence="14">HECT-type E3 ubiquitin transferase SopA</fullName>
    </alternativeName>
    <alternativeName>
        <fullName evidence="12">Salmonella outer protein A</fullName>
    </alternativeName>
    <alternativeName>
        <fullName evidence="13">Secreted effector protein SopA</fullName>
    </alternativeName>
</protein>
<dbReference type="PANTHER" id="PTHR14136">
    <property type="entry name" value="BTB_POZ DOMAIN-CONTAINING PROTEIN KCTD9"/>
    <property type="match status" value="1"/>
</dbReference>
<dbReference type="Proteomes" id="UP000295134">
    <property type="component" value="Chromosome"/>
</dbReference>
<evidence type="ECO:0000256" key="1">
    <source>
        <dbReference type="ARBA" id="ARBA00000885"/>
    </source>
</evidence>
<evidence type="ECO:0000256" key="6">
    <source>
        <dbReference type="ARBA" id="ARBA00021624"/>
    </source>
</evidence>
<keyword evidence="8" id="KW-0808">Transferase</keyword>
<evidence type="ECO:0000256" key="13">
    <source>
        <dbReference type="ARBA" id="ARBA00030158"/>
    </source>
</evidence>
<evidence type="ECO:0000259" key="16">
    <source>
        <dbReference type="Pfam" id="PF13981"/>
    </source>
</evidence>
<evidence type="ECO:0000256" key="5">
    <source>
        <dbReference type="ARBA" id="ARBA00012485"/>
    </source>
</evidence>
<dbReference type="Pfam" id="PF13979">
    <property type="entry name" value="SopA_C"/>
    <property type="match status" value="1"/>
</dbReference>
<keyword evidence="21" id="KW-1185">Reference proteome</keyword>
<evidence type="ECO:0000259" key="15">
    <source>
        <dbReference type="Pfam" id="PF13979"/>
    </source>
</evidence>
<dbReference type="InterPro" id="IPR051082">
    <property type="entry name" value="Pentapeptide-BTB/POZ_domain"/>
</dbReference>
<evidence type="ECO:0000256" key="12">
    <source>
        <dbReference type="ARBA" id="ARBA00029915"/>
    </source>
</evidence>
<keyword evidence="9" id="KW-0833">Ubl conjugation pathway</keyword>
<dbReference type="EMBL" id="FN545156">
    <property type="protein sequence ID" value="CBA71594.1"/>
    <property type="molecule type" value="Genomic_DNA"/>
</dbReference>
<dbReference type="SUPFAM" id="SSF141571">
    <property type="entry name" value="Pentapeptide repeat-like"/>
    <property type="match status" value="1"/>
</dbReference>
<accession>D2TW63</accession>
<dbReference type="InterPro" id="IPR001646">
    <property type="entry name" value="5peptide_repeat"/>
</dbReference>
<dbReference type="InterPro" id="IPR025725">
    <property type="entry name" value="SopA-like_cat"/>
</dbReference>
<evidence type="ECO:0000256" key="14">
    <source>
        <dbReference type="ARBA" id="ARBA00032669"/>
    </source>
</evidence>
<dbReference type="KEGG" id="ans:ArsFIN_35410"/>
<dbReference type="Gene3D" id="1.25.40.300">
    <property type="entry name" value="Putative secreted effector protein"/>
    <property type="match status" value="1"/>
</dbReference>
<dbReference type="Gene3D" id="1.10.4140.10">
    <property type="entry name" value="effector protein (NleL)"/>
    <property type="match status" value="1"/>
</dbReference>
<dbReference type="GO" id="GO:0061630">
    <property type="term" value="F:ubiquitin protein ligase activity"/>
    <property type="evidence" value="ECO:0007669"/>
    <property type="project" value="UniProtKB-EC"/>
</dbReference>
<dbReference type="RefSeq" id="WP_026822471.1">
    <property type="nucleotide sequence ID" value="NZ_CP038613.1"/>
</dbReference>
<dbReference type="PANTHER" id="PTHR14136:SF17">
    <property type="entry name" value="BTB_POZ DOMAIN-CONTAINING PROTEIN KCTD9"/>
    <property type="match status" value="1"/>
</dbReference>
<evidence type="ECO:0000313" key="20">
    <source>
        <dbReference type="Proteomes" id="UP000295134"/>
    </source>
</evidence>
<feature type="domain" description="E3 ubiquitin-protein ligase SopA-like catalytic" evidence="15">
    <location>
        <begin position="390"/>
        <end position="553"/>
    </location>
</feature>
<dbReference type="EC" id="2.3.2.26" evidence="5"/>
<evidence type="ECO:0000313" key="19">
    <source>
        <dbReference type="EMBL" id="WGM05187.1"/>
    </source>
</evidence>
<evidence type="ECO:0000313" key="21">
    <source>
        <dbReference type="Proteomes" id="UP001177592"/>
    </source>
</evidence>
<comment type="similarity">
    <text evidence="4">Belongs to the SopA E3 ligase family.</text>
</comment>
<reference evidence="18 20" key="2">
    <citation type="submission" date="2019-03" db="EMBL/GenBank/DDBJ databases">
        <title>Long-read sequencing reveals hyperdense prophage content in a complex bacterial symbiont genome.</title>
        <authorList>
            <person name="Frost C.L."/>
            <person name="Siozios S."/>
            <person name="Nadal-Jimenez P."/>
            <person name="Brockhurst M.A."/>
            <person name="King K.C."/>
            <person name="Darby A.C."/>
            <person name="Hurst G.D.D."/>
        </authorList>
    </citation>
    <scope>NUCLEOTIDE SEQUENCE [LARGE SCALE GENOMIC DNA]</scope>
    <source>
        <strain evidence="18 20">FIN</strain>
    </source>
</reference>